<evidence type="ECO:0000256" key="1">
    <source>
        <dbReference type="ARBA" id="ARBA00001947"/>
    </source>
</evidence>
<dbReference type="Proteomes" id="UP001606099">
    <property type="component" value="Unassembled WGS sequence"/>
</dbReference>
<dbReference type="Gene3D" id="3.30.830.10">
    <property type="entry name" value="Metalloenzyme, LuxS/M16 peptidase-like"/>
    <property type="match status" value="4"/>
</dbReference>
<comment type="caution">
    <text evidence="7">The sequence shown here is derived from an EMBL/GenBank/DDBJ whole genome shotgun (WGS) entry which is preliminary data.</text>
</comment>
<evidence type="ECO:0000256" key="4">
    <source>
        <dbReference type="SAM" id="SignalP"/>
    </source>
</evidence>
<name>A0ABW7FWQ6_9BURK</name>
<evidence type="ECO:0000259" key="6">
    <source>
        <dbReference type="Pfam" id="PF05193"/>
    </source>
</evidence>
<dbReference type="Pfam" id="PF00675">
    <property type="entry name" value="Peptidase_M16"/>
    <property type="match status" value="2"/>
</dbReference>
<feature type="domain" description="Peptidase M16 N-terminal" evidence="5">
    <location>
        <begin position="518"/>
        <end position="631"/>
    </location>
</feature>
<dbReference type="EMBL" id="JBIGHZ010000004">
    <property type="protein sequence ID" value="MFG6448742.1"/>
    <property type="molecule type" value="Genomic_DNA"/>
</dbReference>
<dbReference type="InterPro" id="IPR011249">
    <property type="entry name" value="Metalloenz_LuxS/M16"/>
</dbReference>
<feature type="domain" description="Peptidase M16 N-terminal" evidence="5">
    <location>
        <begin position="45"/>
        <end position="190"/>
    </location>
</feature>
<organism evidence="7 8">
    <name type="scientific">Roseateles rivi</name>
    <dbReference type="NCBI Taxonomy" id="3299028"/>
    <lineage>
        <taxon>Bacteria</taxon>
        <taxon>Pseudomonadati</taxon>
        <taxon>Pseudomonadota</taxon>
        <taxon>Betaproteobacteria</taxon>
        <taxon>Burkholderiales</taxon>
        <taxon>Sphaerotilaceae</taxon>
        <taxon>Roseateles</taxon>
    </lineage>
</organism>
<dbReference type="PANTHER" id="PTHR11851:SF49">
    <property type="entry name" value="MITOCHONDRIAL-PROCESSING PEPTIDASE SUBUNIT ALPHA"/>
    <property type="match status" value="1"/>
</dbReference>
<dbReference type="Pfam" id="PF05193">
    <property type="entry name" value="Peptidase_M16_C"/>
    <property type="match status" value="2"/>
</dbReference>
<feature type="chain" id="PRO_5045891554" evidence="4">
    <location>
        <begin position="23"/>
        <end position="903"/>
    </location>
</feature>
<feature type="domain" description="Peptidase M16 C-terminal" evidence="6">
    <location>
        <begin position="198"/>
        <end position="376"/>
    </location>
</feature>
<protein>
    <submittedName>
        <fullName evidence="7">M16 family metallopeptidase</fullName>
    </submittedName>
</protein>
<dbReference type="InterPro" id="IPR007863">
    <property type="entry name" value="Peptidase_M16_C"/>
</dbReference>
<dbReference type="RefSeq" id="WP_394461265.1">
    <property type="nucleotide sequence ID" value="NZ_JBIGHZ010000004.1"/>
</dbReference>
<accession>A0ABW7FWQ6</accession>
<evidence type="ECO:0000256" key="2">
    <source>
        <dbReference type="ARBA" id="ARBA00007261"/>
    </source>
</evidence>
<dbReference type="InterPro" id="IPR001431">
    <property type="entry name" value="Pept_M16_Zn_BS"/>
</dbReference>
<dbReference type="PROSITE" id="PS00143">
    <property type="entry name" value="INSULINASE"/>
    <property type="match status" value="1"/>
</dbReference>
<evidence type="ECO:0000313" key="8">
    <source>
        <dbReference type="Proteomes" id="UP001606099"/>
    </source>
</evidence>
<dbReference type="InterPro" id="IPR011765">
    <property type="entry name" value="Pept_M16_N"/>
</dbReference>
<comment type="cofactor">
    <cofactor evidence="1">
        <name>Zn(2+)</name>
        <dbReference type="ChEBI" id="CHEBI:29105"/>
    </cofactor>
</comment>
<keyword evidence="8" id="KW-1185">Reference proteome</keyword>
<reference evidence="7 8" key="1">
    <citation type="submission" date="2024-08" db="EMBL/GenBank/DDBJ databases">
        <authorList>
            <person name="Lu H."/>
        </authorList>
    </citation>
    <scope>NUCLEOTIDE SEQUENCE [LARGE SCALE GENOMIC DNA]</scope>
    <source>
        <strain evidence="7 8">BYS180W</strain>
    </source>
</reference>
<feature type="domain" description="Peptidase M16 C-terminal" evidence="6">
    <location>
        <begin position="656"/>
        <end position="835"/>
    </location>
</feature>
<evidence type="ECO:0000259" key="5">
    <source>
        <dbReference type="Pfam" id="PF00675"/>
    </source>
</evidence>
<evidence type="ECO:0000256" key="3">
    <source>
        <dbReference type="RuleBase" id="RU004447"/>
    </source>
</evidence>
<gene>
    <name evidence="7" type="ORF">ACG0Z6_10900</name>
</gene>
<dbReference type="SUPFAM" id="SSF63411">
    <property type="entry name" value="LuxS/MPP-like metallohydrolase"/>
    <property type="match status" value="4"/>
</dbReference>
<proteinExistence type="inferred from homology"/>
<evidence type="ECO:0000313" key="7">
    <source>
        <dbReference type="EMBL" id="MFG6448742.1"/>
    </source>
</evidence>
<feature type="signal peptide" evidence="4">
    <location>
        <begin position="1"/>
        <end position="22"/>
    </location>
</feature>
<dbReference type="InterPro" id="IPR050361">
    <property type="entry name" value="MPP/UQCRC_Complex"/>
</dbReference>
<comment type="similarity">
    <text evidence="2 3">Belongs to the peptidase M16 family.</text>
</comment>
<sequence>MSSLRPLFHAVALSLIAGSALAHSLKPVISVEGITEYRLPNGLQVLLVPDESKPSTTVNVTYRVGSMHENYGETGMAHLLEHLIFKGSPKFEDPWKEFTKRGFRANGSTWLDRTNYFASFAANDANLKWYLQWQADAMVNSYIARKHLDSEMTVVRNEMERGENDPWRITIERTLATQYQWHNYGKSTIGARADVENVDITRLQGFYRTYYQPDNATLIVSGKFKPDQVLDWVEDSFGKIKKPARKLPALYTLDPVQDGERSVTVRRVGGNPLAVASYHVTPGTHPDAAAVAALSSILVDNPTGRLYKRLVVEKKLASTVESFSPALAEPGFAMLMAEAAPGVQADALQRELLDVVEGFGREPVTAEELKRAQTTLLNAWEKGFNNPEHVGVELSESIAVGDWKFYFLERDRIKALKLEDVQRVATERFLPDNRTAAQYLPTEKPVRAPQPEAAKVAEALKSFKPQAAAAAVAAFDATPANIDARTQISTLPNGLQLALLPKPTRGEAVQGSIALRFGSAQSLQGQAAAGALLASMLDMGTATLSRAQLKDALDAAKVQWTAGGSAEGVTLRFSTTREHAARALELLSDMLRQPRLDAAGLAEVVSQQVAGITAQKDDPQGVASQALSKVAASPYPAGHVKAFRSFEEQIADFKAVTLEQVQRLHQQQWGAQAGQVALVGDFDAKAVQAVLTQKLGDWKANVAYERIASKTHGLPGQKQLLATPDKQNAMLLGALELPVTDDEADVPALLLANHIFGSGGASRLWVRIREKDGLSYGVGSQLSLNPRDKASALMLYAIFAPQNRAKVEAALREETARALKDGFTAEELAQAKQALLSQRKLSLAQDTGVAARWTSNLQLQRRFERDQRISDAIEKQSLEQVNAALRKYLSLDKAQLFFAGDFK</sequence>
<keyword evidence="4" id="KW-0732">Signal</keyword>
<dbReference type="PANTHER" id="PTHR11851">
    <property type="entry name" value="METALLOPROTEASE"/>
    <property type="match status" value="1"/>
</dbReference>